<dbReference type="Proteomes" id="UP000279833">
    <property type="component" value="Unassembled WGS sequence"/>
</dbReference>
<reference evidence="3" key="1">
    <citation type="submission" date="2016-06" db="UniProtKB">
        <authorList>
            <consortium name="WormBaseParasite"/>
        </authorList>
    </citation>
    <scope>IDENTIFICATION</scope>
</reference>
<dbReference type="WBParaSite" id="SCUD_0000462301-mRNA-1">
    <property type="protein sequence ID" value="SCUD_0000462301-mRNA-1"/>
    <property type="gene ID" value="SCUD_0000462301"/>
</dbReference>
<name>A0A183JPI6_9TREM</name>
<sequence>MKIVTYDTYKQFNRLFYKIYFMLKTRLLWFFHQCSISRLSFNCNYMNISKIYKTFQIE</sequence>
<proteinExistence type="predicted"/>
<reference evidence="1 2" key="2">
    <citation type="submission" date="2018-11" db="EMBL/GenBank/DDBJ databases">
        <authorList>
            <consortium name="Pathogen Informatics"/>
        </authorList>
    </citation>
    <scope>NUCLEOTIDE SEQUENCE [LARGE SCALE GENOMIC DNA]</scope>
    <source>
        <strain evidence="1">Dakar</strain>
        <strain evidence="2">Dakar, Senegal</strain>
    </source>
</reference>
<gene>
    <name evidence="1" type="ORF">SCUD_LOCUS4623</name>
</gene>
<dbReference type="EMBL" id="UZAK01006354">
    <property type="protein sequence ID" value="VDO90052.1"/>
    <property type="molecule type" value="Genomic_DNA"/>
</dbReference>
<keyword evidence="2" id="KW-1185">Reference proteome</keyword>
<protein>
    <submittedName>
        <fullName evidence="1 3">Uncharacterized protein</fullName>
    </submittedName>
</protein>
<accession>A0A183JPI6</accession>
<evidence type="ECO:0000313" key="2">
    <source>
        <dbReference type="Proteomes" id="UP000279833"/>
    </source>
</evidence>
<organism evidence="3">
    <name type="scientific">Schistosoma curassoni</name>
    <dbReference type="NCBI Taxonomy" id="6186"/>
    <lineage>
        <taxon>Eukaryota</taxon>
        <taxon>Metazoa</taxon>
        <taxon>Spiralia</taxon>
        <taxon>Lophotrochozoa</taxon>
        <taxon>Platyhelminthes</taxon>
        <taxon>Trematoda</taxon>
        <taxon>Digenea</taxon>
        <taxon>Strigeidida</taxon>
        <taxon>Schistosomatoidea</taxon>
        <taxon>Schistosomatidae</taxon>
        <taxon>Schistosoma</taxon>
    </lineage>
</organism>
<dbReference type="AlphaFoldDB" id="A0A183JPI6"/>
<evidence type="ECO:0000313" key="1">
    <source>
        <dbReference type="EMBL" id="VDO90052.1"/>
    </source>
</evidence>
<evidence type="ECO:0000313" key="3">
    <source>
        <dbReference type="WBParaSite" id="SCUD_0000462301-mRNA-1"/>
    </source>
</evidence>